<keyword evidence="3" id="KW-1185">Reference proteome</keyword>
<dbReference type="SUPFAM" id="SSF54695">
    <property type="entry name" value="POZ domain"/>
    <property type="match status" value="1"/>
</dbReference>
<reference evidence="2 3" key="1">
    <citation type="journal article" date="2012" name="Appl. Environ. Microbiol.">
        <title>Short-read sequencing for genomic analysis of the brown rot fungus Fibroporia radiculosa.</title>
        <authorList>
            <person name="Tang J.D."/>
            <person name="Perkins A.D."/>
            <person name="Sonstegard T.S."/>
            <person name="Schroeder S.G."/>
            <person name="Burgess S.C."/>
            <person name="Diehl S.V."/>
        </authorList>
    </citation>
    <scope>NUCLEOTIDE SEQUENCE [LARGE SCALE GENOMIC DNA]</scope>
    <source>
        <strain evidence="2 3">TFFH 294</strain>
    </source>
</reference>
<sequence>MAGSIQVAIPHAMQYDISYEDGNVVLVAGSASFCVHRSVLSQHSPVFRDLFTVPQPPNVILQEKCPVVHLPDDPTHVRYLLRALYDRSFFNDMHWLPNFAEAAAGILVLAHKYDIRHLYDEAIHRVYTAYPRTFADMNAMRCFHLEHFNADDHAGLIFLINVAQRLPTSELAGFLPLAFYICCQVNPGVLVNGVYRSDGTREKLSHDDLQRCISGKEGLMGANTVGTLCLRPRKENVSHLCTTNDACHSALVGMVDDALEGDIFASCDALTNIDGWIEERALAQKLCAFCTEHLKRRHEVERQVVWDDLADCFGLTFKTN</sequence>
<proteinExistence type="predicted"/>
<dbReference type="STRING" id="599839.J4G5E3"/>
<dbReference type="GeneID" id="24096279"/>
<evidence type="ECO:0000313" key="2">
    <source>
        <dbReference type="EMBL" id="CCM01368.1"/>
    </source>
</evidence>
<dbReference type="OrthoDB" id="3036049at2759"/>
<dbReference type="Gene3D" id="3.30.710.10">
    <property type="entry name" value="Potassium Channel Kv1.1, Chain A"/>
    <property type="match status" value="1"/>
</dbReference>
<dbReference type="CDD" id="cd18186">
    <property type="entry name" value="BTB_POZ_ZBTB_KLHL-like"/>
    <property type="match status" value="1"/>
</dbReference>
<dbReference type="SMART" id="SM00225">
    <property type="entry name" value="BTB"/>
    <property type="match status" value="1"/>
</dbReference>
<dbReference type="InterPro" id="IPR011333">
    <property type="entry name" value="SKP1/BTB/POZ_sf"/>
</dbReference>
<accession>J4G5E3</accession>
<dbReference type="PROSITE" id="PS50097">
    <property type="entry name" value="BTB"/>
    <property type="match status" value="1"/>
</dbReference>
<dbReference type="HOGENOM" id="CLU_033082_3_0_1"/>
<evidence type="ECO:0000313" key="3">
    <source>
        <dbReference type="Proteomes" id="UP000006352"/>
    </source>
</evidence>
<dbReference type="InParanoid" id="J4G5E3"/>
<dbReference type="Pfam" id="PF00651">
    <property type="entry name" value="BTB"/>
    <property type="match status" value="1"/>
</dbReference>
<evidence type="ECO:0000259" key="1">
    <source>
        <dbReference type="PROSITE" id="PS50097"/>
    </source>
</evidence>
<gene>
    <name evidence="2" type="ORF">FIBRA_03418</name>
</gene>
<dbReference type="RefSeq" id="XP_012180651.1">
    <property type="nucleotide sequence ID" value="XM_012325261.1"/>
</dbReference>
<organism evidence="2 3">
    <name type="scientific">Fibroporia radiculosa</name>
    <dbReference type="NCBI Taxonomy" id="599839"/>
    <lineage>
        <taxon>Eukaryota</taxon>
        <taxon>Fungi</taxon>
        <taxon>Dikarya</taxon>
        <taxon>Basidiomycota</taxon>
        <taxon>Agaricomycotina</taxon>
        <taxon>Agaricomycetes</taxon>
        <taxon>Polyporales</taxon>
        <taxon>Fibroporiaceae</taxon>
        <taxon>Fibroporia</taxon>
    </lineage>
</organism>
<dbReference type="EMBL" id="HE797029">
    <property type="protein sequence ID" value="CCM01368.1"/>
    <property type="molecule type" value="Genomic_DNA"/>
</dbReference>
<protein>
    <recommendedName>
        <fullName evidence="1">BTB domain-containing protein</fullName>
    </recommendedName>
</protein>
<feature type="domain" description="BTB" evidence="1">
    <location>
        <begin position="22"/>
        <end position="86"/>
    </location>
</feature>
<dbReference type="InterPro" id="IPR000210">
    <property type="entry name" value="BTB/POZ_dom"/>
</dbReference>
<name>J4G5E3_9APHY</name>
<dbReference type="AlphaFoldDB" id="J4G5E3"/>
<dbReference type="Proteomes" id="UP000006352">
    <property type="component" value="Unassembled WGS sequence"/>
</dbReference>